<sequence>MRNFKLALILALLAVSNIVMASNNDPKPTNSEVSKQLSLILGTPSFRVSDNDMLAKVHFMVNKKSELIVLTVTAENEMVEDYIKSRMNYKKINNSSLKAGEEYLIDVRIVAK</sequence>
<proteinExistence type="predicted"/>
<dbReference type="Proteomes" id="UP000829517">
    <property type="component" value="Unassembled WGS sequence"/>
</dbReference>
<evidence type="ECO:0000256" key="1">
    <source>
        <dbReference type="SAM" id="SignalP"/>
    </source>
</evidence>
<evidence type="ECO:0000313" key="3">
    <source>
        <dbReference type="Proteomes" id="UP000829517"/>
    </source>
</evidence>
<organism evidence="2 3">
    <name type="scientific">Joostella atrarenae</name>
    <dbReference type="NCBI Taxonomy" id="679257"/>
    <lineage>
        <taxon>Bacteria</taxon>
        <taxon>Pseudomonadati</taxon>
        <taxon>Bacteroidota</taxon>
        <taxon>Flavobacteriia</taxon>
        <taxon>Flavobacteriales</taxon>
        <taxon>Flavobacteriaceae</taxon>
        <taxon>Joostella</taxon>
    </lineage>
</organism>
<feature type="signal peptide" evidence="1">
    <location>
        <begin position="1"/>
        <end position="21"/>
    </location>
</feature>
<protein>
    <submittedName>
        <fullName evidence="2">Uncharacterized protein</fullName>
    </submittedName>
</protein>
<comment type="caution">
    <text evidence="2">The sequence shown here is derived from an EMBL/GenBank/DDBJ whole genome shotgun (WGS) entry which is preliminary data.</text>
</comment>
<gene>
    <name evidence="2" type="ORF">JM658_09540</name>
</gene>
<name>A0ABS9J3Y2_9FLAO</name>
<dbReference type="RefSeq" id="WP_236959031.1">
    <property type="nucleotide sequence ID" value="NZ_JAETXX010000005.1"/>
</dbReference>
<keyword evidence="1" id="KW-0732">Signal</keyword>
<reference evidence="2 3" key="1">
    <citation type="submission" date="2021-01" db="EMBL/GenBank/DDBJ databases">
        <title>Genome sequencing of Joostella atrarenae M1-2 (= KCTC 23194).</title>
        <authorList>
            <person name="Zakaria M.R."/>
            <person name="Lam M.Q."/>
            <person name="Chong C.S."/>
        </authorList>
    </citation>
    <scope>NUCLEOTIDE SEQUENCE [LARGE SCALE GENOMIC DNA]</scope>
    <source>
        <strain evidence="2 3">M1-2</strain>
    </source>
</reference>
<feature type="chain" id="PRO_5046545621" evidence="1">
    <location>
        <begin position="22"/>
        <end position="112"/>
    </location>
</feature>
<keyword evidence="3" id="KW-1185">Reference proteome</keyword>
<accession>A0ABS9J3Y2</accession>
<evidence type="ECO:0000313" key="2">
    <source>
        <dbReference type="EMBL" id="MCF8715065.1"/>
    </source>
</evidence>
<dbReference type="EMBL" id="JAETXX010000005">
    <property type="protein sequence ID" value="MCF8715065.1"/>
    <property type="molecule type" value="Genomic_DNA"/>
</dbReference>